<dbReference type="PANTHER" id="PTHR46018">
    <property type="entry name" value="ZINC PHOSPHODIESTERASE ELAC PROTEIN 1"/>
    <property type="match status" value="1"/>
</dbReference>
<dbReference type="Gene3D" id="3.60.15.10">
    <property type="entry name" value="Ribonuclease Z/Hydroxyacylglutathione hydrolase-like"/>
    <property type="match status" value="1"/>
</dbReference>
<proteinExistence type="predicted"/>
<dbReference type="CDD" id="cd07719">
    <property type="entry name" value="arylsulfatase_AtsA-like_MBL-fold"/>
    <property type="match status" value="1"/>
</dbReference>
<name>A0A382CEL7_9ZZZZ</name>
<dbReference type="PANTHER" id="PTHR46018:SF2">
    <property type="entry name" value="ZINC PHOSPHODIESTERASE ELAC PROTEIN 1"/>
    <property type="match status" value="1"/>
</dbReference>
<organism evidence="3">
    <name type="scientific">marine metagenome</name>
    <dbReference type="NCBI Taxonomy" id="408172"/>
    <lineage>
        <taxon>unclassified sequences</taxon>
        <taxon>metagenomes</taxon>
        <taxon>ecological metagenomes</taxon>
    </lineage>
</organism>
<dbReference type="SUPFAM" id="SSF56281">
    <property type="entry name" value="Metallo-hydrolase/oxidoreductase"/>
    <property type="match status" value="1"/>
</dbReference>
<dbReference type="InterPro" id="IPR036866">
    <property type="entry name" value="RibonucZ/Hydroxyglut_hydro"/>
</dbReference>
<evidence type="ECO:0000256" key="1">
    <source>
        <dbReference type="ARBA" id="ARBA00022801"/>
    </source>
</evidence>
<accession>A0A382CEL7</accession>
<dbReference type="GO" id="GO:0042781">
    <property type="term" value="F:3'-tRNA processing endoribonuclease activity"/>
    <property type="evidence" value="ECO:0007669"/>
    <property type="project" value="TreeGrafter"/>
</dbReference>
<dbReference type="InterPro" id="IPR001279">
    <property type="entry name" value="Metallo-B-lactamas"/>
</dbReference>
<feature type="domain" description="Metallo-beta-lactamase" evidence="2">
    <location>
        <begin position="32"/>
        <end position="251"/>
    </location>
</feature>
<keyword evidence="1" id="KW-0378">Hydrolase</keyword>
<dbReference type="InterPro" id="IPR044094">
    <property type="entry name" value="AtsA-like_MBL-fold"/>
</dbReference>
<evidence type="ECO:0000259" key="2">
    <source>
        <dbReference type="Pfam" id="PF12706"/>
    </source>
</evidence>
<gene>
    <name evidence="3" type="ORF">METZ01_LOCUS177389</name>
</gene>
<dbReference type="AlphaFoldDB" id="A0A382CEL7"/>
<dbReference type="EMBL" id="UINC01034146">
    <property type="protein sequence ID" value="SVB24535.1"/>
    <property type="molecule type" value="Genomic_DNA"/>
</dbReference>
<protein>
    <recommendedName>
        <fullName evidence="2">Metallo-beta-lactamase domain-containing protein</fullName>
    </recommendedName>
</protein>
<evidence type="ECO:0000313" key="3">
    <source>
        <dbReference type="EMBL" id="SVB24535.1"/>
    </source>
</evidence>
<dbReference type="Pfam" id="PF12706">
    <property type="entry name" value="Lactamase_B_2"/>
    <property type="match status" value="1"/>
</dbReference>
<reference evidence="3" key="1">
    <citation type="submission" date="2018-05" db="EMBL/GenBank/DDBJ databases">
        <authorList>
            <person name="Lanie J.A."/>
            <person name="Ng W.-L."/>
            <person name="Kazmierczak K.M."/>
            <person name="Andrzejewski T.M."/>
            <person name="Davidsen T.M."/>
            <person name="Wayne K.J."/>
            <person name="Tettelin H."/>
            <person name="Glass J.I."/>
            <person name="Rusch D."/>
            <person name="Podicherti R."/>
            <person name="Tsui H.-C.T."/>
            <person name="Winkler M.E."/>
        </authorList>
    </citation>
    <scope>NUCLEOTIDE SEQUENCE</scope>
</reference>
<sequence>MVKIYLLGTGTPTPTPTRFGSSHVIEVGGEYIMFDCGPATTYKMVQSGLWPTQIDKLFFSHHHFDHDVDYPCFLLCRWDQSVGKENQLEVYGPTLTELITERILSEDVGAFAHDWKARINNVGSQRVFVNRGGTLPRKPPAVDVRDIGPGYVHSGRDWQVTSATAQHAQPWLDCLAYRLDTNDGSVVFTGDTTPCDTVLELAKDADVMLCMCWGDSDVMDAIGEGEGSMTGTRGAAEMAQEAGVKKLVLVHTGPSLCEHGAMEKGIGDIKKIYDGELVFGEEHMTLDLFRR</sequence>